<dbReference type="EMBL" id="AVOT02094183">
    <property type="protein sequence ID" value="MBW0574424.1"/>
    <property type="molecule type" value="Genomic_DNA"/>
</dbReference>
<evidence type="ECO:0000313" key="3">
    <source>
        <dbReference type="Proteomes" id="UP000765509"/>
    </source>
</evidence>
<evidence type="ECO:0000313" key="2">
    <source>
        <dbReference type="EMBL" id="MBW0574424.1"/>
    </source>
</evidence>
<protein>
    <submittedName>
        <fullName evidence="2">Uncharacterized protein</fullName>
    </submittedName>
</protein>
<reference evidence="2" key="1">
    <citation type="submission" date="2021-03" db="EMBL/GenBank/DDBJ databases">
        <title>Draft genome sequence of rust myrtle Austropuccinia psidii MF-1, a brazilian biotype.</title>
        <authorList>
            <person name="Quecine M.C."/>
            <person name="Pachon D.M.R."/>
            <person name="Bonatelli M.L."/>
            <person name="Correr F.H."/>
            <person name="Franceschini L.M."/>
            <person name="Leite T.F."/>
            <person name="Margarido G.R.A."/>
            <person name="Almeida C.A."/>
            <person name="Ferrarezi J.A."/>
            <person name="Labate C.A."/>
        </authorList>
    </citation>
    <scope>NUCLEOTIDE SEQUENCE</scope>
    <source>
        <strain evidence="2">MF-1</strain>
    </source>
</reference>
<dbReference type="AlphaFoldDB" id="A0A9Q3K4U0"/>
<name>A0A9Q3K4U0_9BASI</name>
<organism evidence="2 3">
    <name type="scientific">Austropuccinia psidii MF-1</name>
    <dbReference type="NCBI Taxonomy" id="1389203"/>
    <lineage>
        <taxon>Eukaryota</taxon>
        <taxon>Fungi</taxon>
        <taxon>Dikarya</taxon>
        <taxon>Basidiomycota</taxon>
        <taxon>Pucciniomycotina</taxon>
        <taxon>Pucciniomycetes</taxon>
        <taxon>Pucciniales</taxon>
        <taxon>Sphaerophragmiaceae</taxon>
        <taxon>Austropuccinia</taxon>
    </lineage>
</organism>
<proteinExistence type="predicted"/>
<sequence length="111" mass="13086">MLPQINQGVMSSWHILKMFLTEEEIVVYPNDWNSLSSKPQIKKIKEYHSKKKEEIKEEAPIASTSKPQANQPPQEVKKSKKKNWRKPYSPIYRIQKAQNDAMENVSTWPYL</sequence>
<comment type="caution">
    <text evidence="2">The sequence shown here is derived from an EMBL/GenBank/DDBJ whole genome shotgun (WGS) entry which is preliminary data.</text>
</comment>
<accession>A0A9Q3K4U0</accession>
<dbReference type="Proteomes" id="UP000765509">
    <property type="component" value="Unassembled WGS sequence"/>
</dbReference>
<evidence type="ECO:0000256" key="1">
    <source>
        <dbReference type="SAM" id="MobiDB-lite"/>
    </source>
</evidence>
<keyword evidence="3" id="KW-1185">Reference proteome</keyword>
<gene>
    <name evidence="2" type="ORF">O181_114139</name>
</gene>
<feature type="compositionally biased region" description="Polar residues" evidence="1">
    <location>
        <begin position="62"/>
        <end position="73"/>
    </location>
</feature>
<feature type="region of interest" description="Disordered" evidence="1">
    <location>
        <begin position="52"/>
        <end position="91"/>
    </location>
</feature>